<keyword evidence="4 12" id="KW-1133">Transmembrane helix</keyword>
<comment type="subcellular location">
    <subcellularLocation>
        <location evidence="1">Membrane</location>
        <topology evidence="1">Multi-pass membrane protein</topology>
    </subcellularLocation>
</comment>
<dbReference type="PROSITE" id="PS00237">
    <property type="entry name" value="G_PROTEIN_RECEP_F1_1"/>
    <property type="match status" value="1"/>
</dbReference>
<dbReference type="GeneID" id="105899487"/>
<dbReference type="GO" id="GO:0006935">
    <property type="term" value="P:chemotaxis"/>
    <property type="evidence" value="ECO:0007669"/>
    <property type="project" value="UniProtKB-KW"/>
</dbReference>
<evidence type="ECO:0000256" key="10">
    <source>
        <dbReference type="ARBA" id="ARBA00025736"/>
    </source>
</evidence>
<comment type="similarity">
    <text evidence="10">Belongs to the chemokine-like receptor (CMKLR) family.</text>
</comment>
<evidence type="ECO:0000256" key="6">
    <source>
        <dbReference type="ARBA" id="ARBA00023136"/>
    </source>
</evidence>
<evidence type="ECO:0000313" key="15">
    <source>
        <dbReference type="RefSeq" id="XP_031429410.2"/>
    </source>
</evidence>
<name>A0A6P8G174_CLUHA</name>
<dbReference type="AlphaFoldDB" id="A0A6P8G174"/>
<evidence type="ECO:0000256" key="12">
    <source>
        <dbReference type="SAM" id="Phobius"/>
    </source>
</evidence>
<evidence type="ECO:0000256" key="9">
    <source>
        <dbReference type="ARBA" id="ARBA00023224"/>
    </source>
</evidence>
<feature type="transmembrane region" description="Helical" evidence="12">
    <location>
        <begin position="150"/>
        <end position="172"/>
    </location>
</feature>
<dbReference type="GO" id="GO:0005886">
    <property type="term" value="C:plasma membrane"/>
    <property type="evidence" value="ECO:0007669"/>
    <property type="project" value="TreeGrafter"/>
</dbReference>
<accession>A0A6P8G174</accession>
<feature type="transmembrane region" description="Helical" evidence="12">
    <location>
        <begin position="112"/>
        <end position="130"/>
    </location>
</feature>
<dbReference type="InterPro" id="IPR000276">
    <property type="entry name" value="GPCR_Rhodpsn"/>
</dbReference>
<dbReference type="PROSITE" id="PS50262">
    <property type="entry name" value="G_PROTEIN_RECEP_F1_2"/>
    <property type="match status" value="1"/>
</dbReference>
<keyword evidence="3 12" id="KW-0812">Transmembrane</keyword>
<keyword evidence="8" id="KW-0675">Receptor</keyword>
<evidence type="ECO:0000256" key="7">
    <source>
        <dbReference type="ARBA" id="ARBA00023157"/>
    </source>
</evidence>
<keyword evidence="9" id="KW-0807">Transducer</keyword>
<proteinExistence type="inferred from homology"/>
<reference evidence="15" key="1">
    <citation type="submission" date="2025-08" db="UniProtKB">
        <authorList>
            <consortium name="RefSeq"/>
        </authorList>
    </citation>
    <scope>IDENTIFICATION</scope>
</reference>
<dbReference type="InterPro" id="IPR017452">
    <property type="entry name" value="GPCR_Rhodpsn_7TM"/>
</dbReference>
<keyword evidence="14" id="KW-1185">Reference proteome</keyword>
<dbReference type="KEGG" id="char:105899487"/>
<dbReference type="GO" id="GO:0006954">
    <property type="term" value="P:inflammatory response"/>
    <property type="evidence" value="ECO:0007669"/>
    <property type="project" value="TreeGrafter"/>
</dbReference>
<dbReference type="GO" id="GO:0007200">
    <property type="term" value="P:phospholipase C-activating G protein-coupled receptor signaling pathway"/>
    <property type="evidence" value="ECO:0007669"/>
    <property type="project" value="TreeGrafter"/>
</dbReference>
<feature type="transmembrane region" description="Helical" evidence="12">
    <location>
        <begin position="72"/>
        <end position="92"/>
    </location>
</feature>
<keyword evidence="7" id="KW-1015">Disulfide bond</keyword>
<dbReference type="Proteomes" id="UP000515152">
    <property type="component" value="Chromosome 9"/>
</dbReference>
<dbReference type="GO" id="GO:0004930">
    <property type="term" value="F:G protein-coupled receptor activity"/>
    <property type="evidence" value="ECO:0007669"/>
    <property type="project" value="UniProtKB-KW"/>
</dbReference>
<dbReference type="GO" id="GO:0004878">
    <property type="term" value="F:complement component C5a receptor activity"/>
    <property type="evidence" value="ECO:0007669"/>
    <property type="project" value="TreeGrafter"/>
</dbReference>
<dbReference type="SUPFAM" id="SSF81321">
    <property type="entry name" value="Family A G protein-coupled receptor-like"/>
    <property type="match status" value="1"/>
</dbReference>
<keyword evidence="2" id="KW-0145">Chemotaxis</keyword>
<protein>
    <submittedName>
        <fullName evidence="15">LOW QUALITY PROTEIN: C5a anaphylatoxin chemotactic receptor 1-like</fullName>
    </submittedName>
</protein>
<feature type="transmembrane region" description="Helical" evidence="12">
    <location>
        <begin position="237"/>
        <end position="254"/>
    </location>
</feature>
<feature type="transmembrane region" description="Helical" evidence="12">
    <location>
        <begin position="274"/>
        <end position="298"/>
    </location>
</feature>
<keyword evidence="5" id="KW-0297">G-protein coupled receptor</keyword>
<keyword evidence="6 12" id="KW-0472">Membrane</keyword>
<dbReference type="FunFam" id="1.20.1070.10:FF:000034">
    <property type="entry name" value="G-protein coupled receptor 1"/>
    <property type="match status" value="1"/>
</dbReference>
<dbReference type="RefSeq" id="XP_031429410.2">
    <property type="nucleotide sequence ID" value="XM_031573550.2"/>
</dbReference>
<dbReference type="PANTHER" id="PTHR24225">
    <property type="entry name" value="CHEMOTACTIC RECEPTOR"/>
    <property type="match status" value="1"/>
</dbReference>
<evidence type="ECO:0000256" key="4">
    <source>
        <dbReference type="ARBA" id="ARBA00022989"/>
    </source>
</evidence>
<dbReference type="GO" id="GO:0007204">
    <property type="term" value="P:positive regulation of cytosolic calcium ion concentration"/>
    <property type="evidence" value="ECO:0007669"/>
    <property type="project" value="TreeGrafter"/>
</dbReference>
<dbReference type="OrthoDB" id="9835842at2759"/>
<evidence type="ECO:0000313" key="14">
    <source>
        <dbReference type="Proteomes" id="UP000515152"/>
    </source>
</evidence>
<feature type="region of interest" description="Disordered" evidence="11">
    <location>
        <begin position="323"/>
        <end position="343"/>
    </location>
</feature>
<evidence type="ECO:0000256" key="11">
    <source>
        <dbReference type="SAM" id="MobiDB-lite"/>
    </source>
</evidence>
<dbReference type="Pfam" id="PF00001">
    <property type="entry name" value="7tm_1"/>
    <property type="match status" value="1"/>
</dbReference>
<dbReference type="PANTHER" id="PTHR24225:SF56">
    <property type="entry name" value="C5A ANAPHYLATOXIN CHEMOTACTIC RECEPTOR 1"/>
    <property type="match status" value="1"/>
</dbReference>
<evidence type="ECO:0000256" key="2">
    <source>
        <dbReference type="ARBA" id="ARBA00022500"/>
    </source>
</evidence>
<feature type="domain" description="G-protein coupled receptors family 1 profile" evidence="13">
    <location>
        <begin position="52"/>
        <end position="295"/>
    </location>
</feature>
<evidence type="ECO:0000256" key="5">
    <source>
        <dbReference type="ARBA" id="ARBA00023040"/>
    </source>
</evidence>
<evidence type="ECO:0000259" key="13">
    <source>
        <dbReference type="PROSITE" id="PS50262"/>
    </source>
</evidence>
<sequence length="343" mass="38810">MGEDSNFSLDYEYNDTDYFNDTDFKFPDYVMGTNHMLALVCYALVFIVGVPGNALVAFVIAFRMPRSVNALWFLNLALADLLCCLSLPLLMVPIAQDQNWSMGPLACRLLHGTLYLVMYCSVLLLVLISVDRWMLVSWPVWCQNWRRPQYASWVCLGAWVLALLGSAPQFAILEAKKETPVKTECKPVLASMKSAWAILIFRFLMGFALPFLVICVSHWHVYQRASLRQRERSARTVHIILAVVLSFFLCWAPLHVLDITYLALPPSHRGHHLAMAQVLALCLAYVNSCLNPVIYVCVGRGFKEGLMRTLRNVLHFASETPTHSIGTTQNRKSTTANTMDRNV</sequence>
<evidence type="ECO:0000256" key="8">
    <source>
        <dbReference type="ARBA" id="ARBA00023170"/>
    </source>
</evidence>
<dbReference type="InterPro" id="IPR000826">
    <property type="entry name" value="Formyl_rcpt-rel"/>
</dbReference>
<evidence type="ECO:0000256" key="1">
    <source>
        <dbReference type="ARBA" id="ARBA00004141"/>
    </source>
</evidence>
<gene>
    <name evidence="15" type="primary">LOC105899487</name>
</gene>
<evidence type="ECO:0000256" key="3">
    <source>
        <dbReference type="ARBA" id="ARBA00022692"/>
    </source>
</evidence>
<feature type="transmembrane region" description="Helical" evidence="12">
    <location>
        <begin position="36"/>
        <end position="60"/>
    </location>
</feature>
<feature type="transmembrane region" description="Helical" evidence="12">
    <location>
        <begin position="196"/>
        <end position="216"/>
    </location>
</feature>
<organism evidence="14 15">
    <name type="scientific">Clupea harengus</name>
    <name type="common">Atlantic herring</name>
    <dbReference type="NCBI Taxonomy" id="7950"/>
    <lineage>
        <taxon>Eukaryota</taxon>
        <taxon>Metazoa</taxon>
        <taxon>Chordata</taxon>
        <taxon>Craniata</taxon>
        <taxon>Vertebrata</taxon>
        <taxon>Euteleostomi</taxon>
        <taxon>Actinopterygii</taxon>
        <taxon>Neopterygii</taxon>
        <taxon>Teleostei</taxon>
        <taxon>Clupei</taxon>
        <taxon>Clupeiformes</taxon>
        <taxon>Clupeoidei</taxon>
        <taxon>Clupeidae</taxon>
        <taxon>Clupea</taxon>
    </lineage>
</organism>